<protein>
    <submittedName>
        <fullName evidence="1">Uncharacterized protein</fullName>
    </submittedName>
</protein>
<evidence type="ECO:0000313" key="1">
    <source>
        <dbReference type="EMBL" id="SUD30554.1"/>
    </source>
</evidence>
<evidence type="ECO:0000313" key="2">
    <source>
        <dbReference type="Proteomes" id="UP000255125"/>
    </source>
</evidence>
<proteinExistence type="predicted"/>
<organism evidence="1 2">
    <name type="scientific">Pseudomonas fluorescens</name>
    <dbReference type="NCBI Taxonomy" id="294"/>
    <lineage>
        <taxon>Bacteria</taxon>
        <taxon>Pseudomonadati</taxon>
        <taxon>Pseudomonadota</taxon>
        <taxon>Gammaproteobacteria</taxon>
        <taxon>Pseudomonadales</taxon>
        <taxon>Pseudomonadaceae</taxon>
        <taxon>Pseudomonas</taxon>
    </lineage>
</organism>
<sequence>MSGGILLKSLFFALPIFIAPIAWARALRWTGNTREAIDLAISINRKTRSSGSSRDAMQQS</sequence>
<dbReference type="Proteomes" id="UP000255125">
    <property type="component" value="Unassembled WGS sequence"/>
</dbReference>
<dbReference type="OrthoDB" id="5382495at2"/>
<reference evidence="1 2" key="1">
    <citation type="submission" date="2018-06" db="EMBL/GenBank/DDBJ databases">
        <authorList>
            <consortium name="Pathogen Informatics"/>
            <person name="Doyle S."/>
        </authorList>
    </citation>
    <scope>NUCLEOTIDE SEQUENCE [LARGE SCALE GENOMIC DNA]</scope>
    <source>
        <strain evidence="1 2">NCTC10392</strain>
    </source>
</reference>
<gene>
    <name evidence="1" type="ORF">NCTC10392_02475</name>
</gene>
<accession>A0A379ICM6</accession>
<dbReference type="AlphaFoldDB" id="A0A379ICM6"/>
<dbReference type="EMBL" id="UGUS01000002">
    <property type="protein sequence ID" value="SUD30554.1"/>
    <property type="molecule type" value="Genomic_DNA"/>
</dbReference>
<name>A0A379ICM6_PSEFL</name>